<dbReference type="Pfam" id="PF00685">
    <property type="entry name" value="Sulfotransfer_1"/>
    <property type="match status" value="1"/>
</dbReference>
<dbReference type="RefSeq" id="XP_012936464.1">
    <property type="nucleotide sequence ID" value="XM_013081010.2"/>
</dbReference>
<sequence>MRDPVSRLFSRYLTWIGKVPGDEAYEFPSSENFHVKCKNAIDVYENCFRKHSQRQCAYSGDLYSQVKLRLQESMYSIFIKDWMKVFPKNQILFLRFEDYVKDIPGTLKKVFSFLELHPLNKEQLDAIVRKKVSNSGKHYKEVPAMMNKTRKMLQKFYRPWVKELQSILGNEFSWDY</sequence>
<reference evidence="3" key="1">
    <citation type="submission" date="2025-08" db="UniProtKB">
        <authorList>
            <consortium name="RefSeq"/>
        </authorList>
    </citation>
    <scope>IDENTIFICATION</scope>
</reference>
<dbReference type="InterPro" id="IPR027417">
    <property type="entry name" value="P-loop_NTPase"/>
</dbReference>
<dbReference type="PANTHER" id="PTHR15723:SF0">
    <property type="entry name" value="CARBOHYDRATE SULFOTRANSFERASE 15"/>
    <property type="match status" value="1"/>
</dbReference>
<evidence type="ECO:0000259" key="1">
    <source>
        <dbReference type="Pfam" id="PF00685"/>
    </source>
</evidence>
<organism evidence="2 3">
    <name type="scientific">Aplysia californica</name>
    <name type="common">California sea hare</name>
    <dbReference type="NCBI Taxonomy" id="6500"/>
    <lineage>
        <taxon>Eukaryota</taxon>
        <taxon>Metazoa</taxon>
        <taxon>Spiralia</taxon>
        <taxon>Lophotrochozoa</taxon>
        <taxon>Mollusca</taxon>
        <taxon>Gastropoda</taxon>
        <taxon>Heterobranchia</taxon>
        <taxon>Euthyneura</taxon>
        <taxon>Tectipleura</taxon>
        <taxon>Aplysiida</taxon>
        <taxon>Aplysioidea</taxon>
        <taxon>Aplysiidae</taxon>
        <taxon>Aplysia</taxon>
    </lineage>
</organism>
<keyword evidence="2" id="KW-1185">Reference proteome</keyword>
<dbReference type="Gene3D" id="3.40.50.300">
    <property type="entry name" value="P-loop containing nucleotide triphosphate hydrolases"/>
    <property type="match status" value="1"/>
</dbReference>
<dbReference type="SUPFAM" id="SSF52540">
    <property type="entry name" value="P-loop containing nucleoside triphosphate hydrolases"/>
    <property type="match status" value="1"/>
</dbReference>
<dbReference type="GeneID" id="106011423"/>
<proteinExistence type="predicted"/>
<gene>
    <name evidence="3" type="primary">LOC106011423</name>
</gene>
<dbReference type="InterPro" id="IPR000863">
    <property type="entry name" value="Sulfotransferase_dom"/>
</dbReference>
<evidence type="ECO:0000313" key="2">
    <source>
        <dbReference type="Proteomes" id="UP000694888"/>
    </source>
</evidence>
<evidence type="ECO:0000313" key="3">
    <source>
        <dbReference type="RefSeq" id="XP_012936464.1"/>
    </source>
</evidence>
<dbReference type="Proteomes" id="UP000694888">
    <property type="component" value="Unplaced"/>
</dbReference>
<dbReference type="InterPro" id="IPR052654">
    <property type="entry name" value="CS_Sulfotransferase"/>
</dbReference>
<dbReference type="PANTHER" id="PTHR15723">
    <property type="entry name" value="CARBOHYDRATE SULFOTRANSFERASE 15"/>
    <property type="match status" value="1"/>
</dbReference>
<feature type="domain" description="Sulfotransferase" evidence="1">
    <location>
        <begin position="1"/>
        <end position="134"/>
    </location>
</feature>
<accession>A0ABM0ZXE0</accession>
<name>A0ABM0ZXE0_APLCA</name>
<protein>
    <submittedName>
        <fullName evidence="3">Carbohydrate sulfotransferase 15</fullName>
    </submittedName>
</protein>